<dbReference type="InterPro" id="IPR011013">
    <property type="entry name" value="Gal_mutarotase_sf_dom"/>
</dbReference>
<protein>
    <recommendedName>
        <fullName evidence="5">Aldose 1-epimerase</fullName>
        <ecNumber evidence="5">5.1.3.3</ecNumber>
    </recommendedName>
</protein>
<dbReference type="Pfam" id="PF01263">
    <property type="entry name" value="Aldose_epim"/>
    <property type="match status" value="1"/>
</dbReference>
<proteinExistence type="inferred from homology"/>
<keyword evidence="4 5" id="KW-0119">Carbohydrate metabolism</keyword>
<dbReference type="CDD" id="cd09019">
    <property type="entry name" value="galactose_mutarotase_like"/>
    <property type="match status" value="1"/>
</dbReference>
<dbReference type="RefSeq" id="WP_264488077.1">
    <property type="nucleotide sequence ID" value="NZ_JAPDDT010000006.1"/>
</dbReference>
<accession>A0ABT3GKE7</accession>
<dbReference type="SUPFAM" id="SSF74650">
    <property type="entry name" value="Galactose mutarotase-like"/>
    <property type="match status" value="1"/>
</dbReference>
<dbReference type="InterPro" id="IPR014718">
    <property type="entry name" value="GH-type_carb-bd"/>
</dbReference>
<name>A0ABT3GKE7_9BACT</name>
<evidence type="ECO:0000313" key="6">
    <source>
        <dbReference type="EMBL" id="MCW1923971.1"/>
    </source>
</evidence>
<dbReference type="InterPro" id="IPR047215">
    <property type="entry name" value="Galactose_mutarotase-like"/>
</dbReference>
<dbReference type="EMBL" id="JAPDDT010000006">
    <property type="protein sequence ID" value="MCW1923971.1"/>
    <property type="molecule type" value="Genomic_DNA"/>
</dbReference>
<evidence type="ECO:0000313" key="7">
    <source>
        <dbReference type="Proteomes" id="UP001320876"/>
    </source>
</evidence>
<dbReference type="InterPro" id="IPR015443">
    <property type="entry name" value="Aldose_1-epimerase"/>
</dbReference>
<keyword evidence="7" id="KW-1185">Reference proteome</keyword>
<evidence type="ECO:0000256" key="2">
    <source>
        <dbReference type="ARBA" id="ARBA00006206"/>
    </source>
</evidence>
<evidence type="ECO:0000256" key="5">
    <source>
        <dbReference type="PIRNR" id="PIRNR005096"/>
    </source>
</evidence>
<comment type="similarity">
    <text evidence="2 5">Belongs to the aldose epimerase family.</text>
</comment>
<reference evidence="6 7" key="1">
    <citation type="submission" date="2022-10" db="EMBL/GenBank/DDBJ databases">
        <title>Luteolibacter arcticus strain CCTCC AB 2014275, whole genome shotgun sequencing project.</title>
        <authorList>
            <person name="Zhao G."/>
            <person name="Shen L."/>
        </authorList>
    </citation>
    <scope>NUCLEOTIDE SEQUENCE [LARGE SCALE GENOMIC DNA]</scope>
    <source>
        <strain evidence="6 7">CCTCC AB 2014275</strain>
    </source>
</reference>
<evidence type="ECO:0000256" key="1">
    <source>
        <dbReference type="ARBA" id="ARBA00005028"/>
    </source>
</evidence>
<comment type="caution">
    <text evidence="6">The sequence shown here is derived from an EMBL/GenBank/DDBJ whole genome shotgun (WGS) entry which is preliminary data.</text>
</comment>
<comment type="pathway">
    <text evidence="1 5">Carbohydrate metabolism; hexose metabolism.</text>
</comment>
<dbReference type="NCBIfam" id="NF008277">
    <property type="entry name" value="PRK11055.1"/>
    <property type="match status" value="1"/>
</dbReference>
<keyword evidence="3 5" id="KW-0413">Isomerase</keyword>
<dbReference type="Gene3D" id="2.70.98.10">
    <property type="match status" value="1"/>
</dbReference>
<dbReference type="Proteomes" id="UP001320876">
    <property type="component" value="Unassembled WGS sequence"/>
</dbReference>
<gene>
    <name evidence="6" type="ORF">OKA05_15495</name>
</gene>
<dbReference type="PANTHER" id="PTHR10091">
    <property type="entry name" value="ALDOSE-1-EPIMERASE"/>
    <property type="match status" value="1"/>
</dbReference>
<dbReference type="InterPro" id="IPR008183">
    <property type="entry name" value="Aldose_1/G6P_1-epimerase"/>
</dbReference>
<comment type="catalytic activity">
    <reaction evidence="5">
        <text>alpha-D-glucose = beta-D-glucose</text>
        <dbReference type="Rhea" id="RHEA:10264"/>
        <dbReference type="ChEBI" id="CHEBI:15903"/>
        <dbReference type="ChEBI" id="CHEBI:17925"/>
        <dbReference type="EC" id="5.1.3.3"/>
    </reaction>
</comment>
<dbReference type="PIRSF" id="PIRSF005096">
    <property type="entry name" value="GALM"/>
    <property type="match status" value="1"/>
</dbReference>
<dbReference type="EC" id="5.1.3.3" evidence="5"/>
<evidence type="ECO:0000256" key="4">
    <source>
        <dbReference type="ARBA" id="ARBA00023277"/>
    </source>
</evidence>
<organism evidence="6 7">
    <name type="scientific">Luteolibacter arcticus</name>
    <dbReference type="NCBI Taxonomy" id="1581411"/>
    <lineage>
        <taxon>Bacteria</taxon>
        <taxon>Pseudomonadati</taxon>
        <taxon>Verrucomicrobiota</taxon>
        <taxon>Verrucomicrobiia</taxon>
        <taxon>Verrucomicrobiales</taxon>
        <taxon>Verrucomicrobiaceae</taxon>
        <taxon>Luteolibacter</taxon>
    </lineage>
</organism>
<sequence length="381" mass="40745">MKVAPLMTLMAAACLVGCKESGSSSATSKIPVDTFGKLSDGREAKLFTLTNKNGLRAKISDLGATLVSMEVPDKAGKLADVTHGFDSPEGYLSDDNPYFGATVGRFGNRIKDGKFTLDGKSYTLATNNEPGGIPCHLHGGKVGFNKVMWTGEAKPDANAVTFTYVSKDGEEGYPGTLTTKVTYTLTDANELKWEVAATTDATTVLNIVHHSYWNLSGDPNTSINDHILTLEADKYLPTNAGLIPTGVQAPVAGTPMDFTKPTAIGDRVNEDFEALKLGGGYDHAWVLTPKPGVRLAARLKDPKTGRVLEISTDKPAVQFYGGNFLDGSFAGKKGVKYAHRTACCLETENFPDAPNQPSFPTAVLKPGETYTHTMVHKFSAE</sequence>
<evidence type="ECO:0000256" key="3">
    <source>
        <dbReference type="ARBA" id="ARBA00023235"/>
    </source>
</evidence>
<dbReference type="PANTHER" id="PTHR10091:SF0">
    <property type="entry name" value="GALACTOSE MUTAROTASE"/>
    <property type="match status" value="1"/>
</dbReference>